<comment type="caution">
    <text evidence="3">The sequence shown here is derived from an EMBL/GenBank/DDBJ whole genome shotgun (WGS) entry which is preliminary data.</text>
</comment>
<reference evidence="3 4" key="1">
    <citation type="journal article" date="2015" name="Sci. Rep.">
        <title>Genome of the facultative scuticociliatosis pathogen Pseudocohnilembus persalinus provides insight into its virulence through horizontal gene transfer.</title>
        <authorList>
            <person name="Xiong J."/>
            <person name="Wang G."/>
            <person name="Cheng J."/>
            <person name="Tian M."/>
            <person name="Pan X."/>
            <person name="Warren A."/>
            <person name="Jiang C."/>
            <person name="Yuan D."/>
            <person name="Miao W."/>
        </authorList>
    </citation>
    <scope>NUCLEOTIDE SEQUENCE [LARGE SCALE GENOMIC DNA]</scope>
    <source>
        <strain evidence="3">36N120E</strain>
    </source>
</reference>
<dbReference type="Gene3D" id="1.25.40.10">
    <property type="entry name" value="Tetratricopeptide repeat domain"/>
    <property type="match status" value="1"/>
</dbReference>
<dbReference type="SUPFAM" id="SSF48452">
    <property type="entry name" value="TPR-like"/>
    <property type="match status" value="1"/>
</dbReference>
<dbReference type="EMBL" id="LDAU01000110">
    <property type="protein sequence ID" value="KRX05041.1"/>
    <property type="molecule type" value="Genomic_DNA"/>
</dbReference>
<evidence type="ECO:0000313" key="4">
    <source>
        <dbReference type="Proteomes" id="UP000054937"/>
    </source>
</evidence>
<keyword evidence="1" id="KW-0802">TPR repeat</keyword>
<feature type="region of interest" description="Disordered" evidence="2">
    <location>
        <begin position="51"/>
        <end position="80"/>
    </location>
</feature>
<feature type="compositionally biased region" description="Polar residues" evidence="2">
    <location>
        <begin position="8"/>
        <end position="18"/>
    </location>
</feature>
<dbReference type="Proteomes" id="UP000054937">
    <property type="component" value="Unassembled WGS sequence"/>
</dbReference>
<dbReference type="InParanoid" id="A0A0V0QS90"/>
<dbReference type="AlphaFoldDB" id="A0A0V0QS90"/>
<dbReference type="PROSITE" id="PS50005">
    <property type="entry name" value="TPR"/>
    <property type="match status" value="1"/>
</dbReference>
<evidence type="ECO:0000256" key="1">
    <source>
        <dbReference type="PROSITE-ProRule" id="PRU00339"/>
    </source>
</evidence>
<protein>
    <submittedName>
        <fullName evidence="3">Uncharacterized protein</fullName>
    </submittedName>
</protein>
<gene>
    <name evidence="3" type="ORF">PPERSA_06675</name>
</gene>
<organism evidence="3 4">
    <name type="scientific">Pseudocohnilembus persalinus</name>
    <name type="common">Ciliate</name>
    <dbReference type="NCBI Taxonomy" id="266149"/>
    <lineage>
        <taxon>Eukaryota</taxon>
        <taxon>Sar</taxon>
        <taxon>Alveolata</taxon>
        <taxon>Ciliophora</taxon>
        <taxon>Intramacronucleata</taxon>
        <taxon>Oligohymenophorea</taxon>
        <taxon>Scuticociliatia</taxon>
        <taxon>Philasterida</taxon>
        <taxon>Pseudocohnilembidae</taxon>
        <taxon>Pseudocohnilembus</taxon>
    </lineage>
</organism>
<dbReference type="InterPro" id="IPR011990">
    <property type="entry name" value="TPR-like_helical_dom_sf"/>
</dbReference>
<dbReference type="SMART" id="SM00028">
    <property type="entry name" value="TPR"/>
    <property type="match status" value="3"/>
</dbReference>
<feature type="region of interest" description="Disordered" evidence="2">
    <location>
        <begin position="1"/>
        <end position="39"/>
    </location>
</feature>
<dbReference type="Pfam" id="PF13181">
    <property type="entry name" value="TPR_8"/>
    <property type="match status" value="2"/>
</dbReference>
<dbReference type="OrthoDB" id="9991317at2759"/>
<proteinExistence type="predicted"/>
<evidence type="ECO:0000313" key="3">
    <source>
        <dbReference type="EMBL" id="KRX05041.1"/>
    </source>
</evidence>
<accession>A0A0V0QS90</accession>
<sequence length="362" mass="43187">MEKRSQEKQNNSLNNQDQENLDDGMSMNDKMQQNLLKKEIQNKEDVQIIKIDSSSQKEDLDKIQSLLNQKEAEGGQQQQKKSIFFGSSKEQQQNQKQDENLEQQSKKQILVMDPTQVKLSVEKQIQKIKEFTSQNEDYNMQLQLLKQINKQAENGYLVYKEIARTQYILLQKINKKMKEIINQNQEYLEEQKKELKSNEYKDLLEKINKQHQEMEQNYNKLNENTFQQIELYQKQNQSDPEIIYLKAALYKLNNKIQEGVANLDQLIQLVPYDIKPIIAKGLFYREAQMYQESQKVFEQAIEQFPNRPDGYINMAYLLKQQGQQQKCMEYFEKAVNIQPAYENQRHKFQEQQEQQSQKNEKS</sequence>
<evidence type="ECO:0000256" key="2">
    <source>
        <dbReference type="SAM" id="MobiDB-lite"/>
    </source>
</evidence>
<keyword evidence="4" id="KW-1185">Reference proteome</keyword>
<feature type="repeat" description="TPR" evidence="1">
    <location>
        <begin position="308"/>
        <end position="341"/>
    </location>
</feature>
<name>A0A0V0QS90_PSEPJ</name>
<dbReference type="InterPro" id="IPR019734">
    <property type="entry name" value="TPR_rpt"/>
</dbReference>